<protein>
    <submittedName>
        <fullName evidence="1">Uncharacterized protein</fullName>
    </submittedName>
</protein>
<organism evidence="1 2">
    <name type="scientific">Vallitalea guaymasensis</name>
    <dbReference type="NCBI Taxonomy" id="1185412"/>
    <lineage>
        <taxon>Bacteria</taxon>
        <taxon>Bacillati</taxon>
        <taxon>Bacillota</taxon>
        <taxon>Clostridia</taxon>
        <taxon>Lachnospirales</taxon>
        <taxon>Vallitaleaceae</taxon>
        <taxon>Vallitalea</taxon>
    </lineage>
</organism>
<reference evidence="1 2" key="1">
    <citation type="submission" date="2020-07" db="EMBL/GenBank/DDBJ databases">
        <title>Vallitalea guaymasensis genome.</title>
        <authorList>
            <person name="Postec A."/>
        </authorList>
    </citation>
    <scope>NUCLEOTIDE SEQUENCE [LARGE SCALE GENOMIC DNA]</scope>
    <source>
        <strain evidence="1 2">Ra1766G1</strain>
    </source>
</reference>
<gene>
    <name evidence="1" type="ORF">HYG85_01880</name>
</gene>
<dbReference type="Proteomes" id="UP000677305">
    <property type="component" value="Chromosome"/>
</dbReference>
<sequence>MVNDINWLEPWDSLCTEASSFEKELYSEVGKQHILYGKKVKTLGRRYDCDDILFKVCDSEFSFAVVHLTYSTKREEDSKYPRTKIYKDLHDWITNCMTPDHFKYVLDEEYG</sequence>
<evidence type="ECO:0000313" key="2">
    <source>
        <dbReference type="Proteomes" id="UP000677305"/>
    </source>
</evidence>
<dbReference type="AlphaFoldDB" id="A0A8J8SAW8"/>
<proteinExistence type="predicted"/>
<dbReference type="RefSeq" id="WP_212692048.1">
    <property type="nucleotide sequence ID" value="NZ_CP058561.1"/>
</dbReference>
<name>A0A8J8SAW8_9FIRM</name>
<keyword evidence="2" id="KW-1185">Reference proteome</keyword>
<dbReference type="KEGG" id="vgu:HYG85_01880"/>
<accession>A0A8J8SAW8</accession>
<dbReference type="EMBL" id="CP058561">
    <property type="protein sequence ID" value="QUH27731.1"/>
    <property type="molecule type" value="Genomic_DNA"/>
</dbReference>
<evidence type="ECO:0000313" key="1">
    <source>
        <dbReference type="EMBL" id="QUH27731.1"/>
    </source>
</evidence>